<evidence type="ECO:0000313" key="3">
    <source>
        <dbReference type="Proteomes" id="UP000299102"/>
    </source>
</evidence>
<keyword evidence="3" id="KW-1185">Reference proteome</keyword>
<feature type="region of interest" description="Disordered" evidence="1">
    <location>
        <begin position="1"/>
        <end position="21"/>
    </location>
</feature>
<dbReference type="Proteomes" id="UP000299102">
    <property type="component" value="Unassembled WGS sequence"/>
</dbReference>
<comment type="caution">
    <text evidence="2">The sequence shown here is derived from an EMBL/GenBank/DDBJ whole genome shotgun (WGS) entry which is preliminary data.</text>
</comment>
<organism evidence="2 3">
    <name type="scientific">Eumeta variegata</name>
    <name type="common">Bagworm moth</name>
    <name type="synonym">Eumeta japonica</name>
    <dbReference type="NCBI Taxonomy" id="151549"/>
    <lineage>
        <taxon>Eukaryota</taxon>
        <taxon>Metazoa</taxon>
        <taxon>Ecdysozoa</taxon>
        <taxon>Arthropoda</taxon>
        <taxon>Hexapoda</taxon>
        <taxon>Insecta</taxon>
        <taxon>Pterygota</taxon>
        <taxon>Neoptera</taxon>
        <taxon>Endopterygota</taxon>
        <taxon>Lepidoptera</taxon>
        <taxon>Glossata</taxon>
        <taxon>Ditrysia</taxon>
        <taxon>Tineoidea</taxon>
        <taxon>Psychidae</taxon>
        <taxon>Oiketicinae</taxon>
        <taxon>Eumeta</taxon>
    </lineage>
</organism>
<accession>A0A4C1T4D0</accession>
<reference evidence="2 3" key="1">
    <citation type="journal article" date="2019" name="Commun. Biol.">
        <title>The bagworm genome reveals a unique fibroin gene that provides high tensile strength.</title>
        <authorList>
            <person name="Kono N."/>
            <person name="Nakamura H."/>
            <person name="Ohtoshi R."/>
            <person name="Tomita M."/>
            <person name="Numata K."/>
            <person name="Arakawa K."/>
        </authorList>
    </citation>
    <scope>NUCLEOTIDE SEQUENCE [LARGE SCALE GENOMIC DNA]</scope>
</reference>
<name>A0A4C1T4D0_EUMVA</name>
<dbReference type="AlphaFoldDB" id="A0A4C1T4D0"/>
<gene>
    <name evidence="2" type="ORF">EVAR_69199_1</name>
</gene>
<sequence>MEEMDNYIENDKETQMPSAVTTPSAHTLIPTIRKIPKVVKTNNFFKAQNWCNIDKINEILHLLHEVENLICRDNFAQEMLETEAMTSDPTKDFGKYTAQESKTNRELSDKILKPTSTAQLDHMPLPSPPSFFCSCRAHMPPDNFGCLPLLNSAILVQIPFVYEK</sequence>
<proteinExistence type="predicted"/>
<dbReference type="EMBL" id="BGZK01004284">
    <property type="protein sequence ID" value="GBP08121.1"/>
    <property type="molecule type" value="Genomic_DNA"/>
</dbReference>
<evidence type="ECO:0000313" key="2">
    <source>
        <dbReference type="EMBL" id="GBP08121.1"/>
    </source>
</evidence>
<evidence type="ECO:0000256" key="1">
    <source>
        <dbReference type="SAM" id="MobiDB-lite"/>
    </source>
</evidence>
<protein>
    <submittedName>
        <fullName evidence="2">Uncharacterized protein</fullName>
    </submittedName>
</protein>